<protein>
    <recommendedName>
        <fullName evidence="3">Response regulatory domain-containing protein</fullName>
    </recommendedName>
</protein>
<keyword evidence="2" id="KW-1185">Reference proteome</keyword>
<gene>
    <name evidence="1" type="ORF">CRP01_04495</name>
</gene>
<evidence type="ECO:0000313" key="2">
    <source>
        <dbReference type="Proteomes" id="UP000223913"/>
    </source>
</evidence>
<dbReference type="SUPFAM" id="SSF52172">
    <property type="entry name" value="CheY-like"/>
    <property type="match status" value="1"/>
</dbReference>
<dbReference type="AlphaFoldDB" id="A0A2D0NH01"/>
<dbReference type="InterPro" id="IPR011006">
    <property type="entry name" value="CheY-like_superfamily"/>
</dbReference>
<proteinExistence type="predicted"/>
<reference evidence="1 2" key="1">
    <citation type="submission" date="2017-10" db="EMBL/GenBank/DDBJ databases">
        <title>The draft genome sequence of Lewinella nigricans NBRC 102662.</title>
        <authorList>
            <person name="Wang K."/>
        </authorList>
    </citation>
    <scope>NUCLEOTIDE SEQUENCE [LARGE SCALE GENOMIC DNA]</scope>
    <source>
        <strain evidence="1 2">NBRC 102662</strain>
    </source>
</reference>
<dbReference type="EMBL" id="PDUD01000005">
    <property type="protein sequence ID" value="PHN07784.1"/>
    <property type="molecule type" value="Genomic_DNA"/>
</dbReference>
<dbReference type="RefSeq" id="WP_099148816.1">
    <property type="nucleotide sequence ID" value="NZ_PDUD01000005.1"/>
</dbReference>
<organism evidence="1 2">
    <name type="scientific">Flavilitoribacter nigricans (strain ATCC 23147 / DSM 23189 / NBRC 102662 / NCIMB 1420 / SS-2)</name>
    <name type="common">Lewinella nigricans</name>
    <dbReference type="NCBI Taxonomy" id="1122177"/>
    <lineage>
        <taxon>Bacteria</taxon>
        <taxon>Pseudomonadati</taxon>
        <taxon>Bacteroidota</taxon>
        <taxon>Saprospiria</taxon>
        <taxon>Saprospirales</taxon>
        <taxon>Lewinellaceae</taxon>
        <taxon>Flavilitoribacter</taxon>
    </lineage>
</organism>
<dbReference type="OrthoDB" id="1516020at2"/>
<name>A0A2D0NH01_FLAN2</name>
<comment type="caution">
    <text evidence="1">The sequence shown here is derived from an EMBL/GenBank/DDBJ whole genome shotgun (WGS) entry which is preliminary data.</text>
</comment>
<evidence type="ECO:0008006" key="3">
    <source>
        <dbReference type="Google" id="ProtNLM"/>
    </source>
</evidence>
<dbReference type="Proteomes" id="UP000223913">
    <property type="component" value="Unassembled WGS sequence"/>
</dbReference>
<sequence>MKIAIICCEEVAPLIAHLGDLFDHRRAHFHLYLSDFDAFIIQASVLVDTEKYSNWEGLELIERLRRDFRCQQPILMTSWRDDLLVGMQVCKSLERHSGRRIFLDPLVRFVPLSTLIPSRKKDLALYLDPPLDQKGDHMSFDELVRILYEHPPTYVRELFHRLYARLEQGPEKFQLQKAIDLVFDELIPLLKVFEGTSVNLIKQLEIFRANAGQLKGKSAFYSLLTELYDQLLAGISGNRVSPVESNPPEKQHILFIDDMIEDQEKLTKLLDPYHIIVHTAPDLITAKSYLVEYPSICTVLCDFRLYDQHGRIARQQGSQIMRLLQKEYPNLYFAYLSSYHFGQLDLRPSSSVELFHKHSIFSGEQPEFGRFIRRVFQKSEEKRSEMRYISLDLRKKPIGEQYLKFRYTDSFKARNQKISNQALEIFTDFQTRIYHKAGFGHRFQNKFLQEDVTGHEQENLDILCLQLLCRRVVIGLLQLPDHYFDQQLGSRPTATEKRQARFETIYNYLLGPHVKKGTLYKSKQDILNNCLGIKTGKTYQLSQFPQETRDLVFPEEWIWLQVNKENLTD</sequence>
<accession>A0A2D0NH01</accession>
<evidence type="ECO:0000313" key="1">
    <source>
        <dbReference type="EMBL" id="PHN07784.1"/>
    </source>
</evidence>